<dbReference type="PROSITE" id="PS00166">
    <property type="entry name" value="ENOYL_COA_HYDRATASE"/>
    <property type="match status" value="1"/>
</dbReference>
<dbReference type="InterPro" id="IPR014748">
    <property type="entry name" value="Enoyl-CoA_hydra_C"/>
</dbReference>
<dbReference type="Gene3D" id="1.10.12.10">
    <property type="entry name" value="Lyase 2-enoyl-coa Hydratase, Chain A, domain 2"/>
    <property type="match status" value="1"/>
</dbReference>
<dbReference type="PANTHER" id="PTHR11941:SF54">
    <property type="entry name" value="ENOYL-COA HYDRATASE, MITOCHONDRIAL"/>
    <property type="match status" value="1"/>
</dbReference>
<dbReference type="EMBL" id="JBHSML010000002">
    <property type="protein sequence ID" value="MFC5514477.1"/>
    <property type="molecule type" value="Genomic_DNA"/>
</dbReference>
<name>A0ABW0PS03_9HYPH</name>
<reference evidence="5" key="1">
    <citation type="journal article" date="2019" name="Int. J. Syst. Evol. Microbiol.">
        <title>The Global Catalogue of Microorganisms (GCM) 10K type strain sequencing project: providing services to taxonomists for standard genome sequencing and annotation.</title>
        <authorList>
            <consortium name="The Broad Institute Genomics Platform"/>
            <consortium name="The Broad Institute Genome Sequencing Center for Infectious Disease"/>
            <person name="Wu L."/>
            <person name="Ma J."/>
        </authorList>
    </citation>
    <scope>NUCLEOTIDE SEQUENCE [LARGE SCALE GENOMIC DNA]</scope>
    <source>
        <strain evidence="5">KACC 12633</strain>
    </source>
</reference>
<dbReference type="RefSeq" id="WP_266342511.1">
    <property type="nucleotide sequence ID" value="NZ_JAPKNH010000002.1"/>
</dbReference>
<evidence type="ECO:0000313" key="5">
    <source>
        <dbReference type="Proteomes" id="UP001596150"/>
    </source>
</evidence>
<dbReference type="SUPFAM" id="SSF52096">
    <property type="entry name" value="ClpP/crotonase"/>
    <property type="match status" value="1"/>
</dbReference>
<organism evidence="4 5">
    <name type="scientific">Kaistia terrae</name>
    <dbReference type="NCBI Taxonomy" id="537017"/>
    <lineage>
        <taxon>Bacteria</taxon>
        <taxon>Pseudomonadati</taxon>
        <taxon>Pseudomonadota</taxon>
        <taxon>Alphaproteobacteria</taxon>
        <taxon>Hyphomicrobiales</taxon>
        <taxon>Kaistiaceae</taxon>
        <taxon>Kaistia</taxon>
    </lineage>
</organism>
<accession>A0ABW0PS03</accession>
<dbReference type="InterPro" id="IPR029045">
    <property type="entry name" value="ClpP/crotonase-like_dom_sf"/>
</dbReference>
<dbReference type="Proteomes" id="UP001596150">
    <property type="component" value="Unassembled WGS sequence"/>
</dbReference>
<keyword evidence="2" id="KW-0456">Lyase</keyword>
<dbReference type="CDD" id="cd06558">
    <property type="entry name" value="crotonase-like"/>
    <property type="match status" value="1"/>
</dbReference>
<comment type="similarity">
    <text evidence="1 3">Belongs to the enoyl-CoA hydratase/isomerase family.</text>
</comment>
<dbReference type="Gene3D" id="3.90.226.10">
    <property type="entry name" value="2-enoyl-CoA Hydratase, Chain A, domain 1"/>
    <property type="match status" value="1"/>
</dbReference>
<evidence type="ECO:0000313" key="4">
    <source>
        <dbReference type="EMBL" id="MFC5514477.1"/>
    </source>
</evidence>
<evidence type="ECO:0000256" key="3">
    <source>
        <dbReference type="RuleBase" id="RU003707"/>
    </source>
</evidence>
<protein>
    <submittedName>
        <fullName evidence="4">Enoyl-CoA hydratase-related protein</fullName>
    </submittedName>
</protein>
<keyword evidence="5" id="KW-1185">Reference proteome</keyword>
<sequence length="265" mass="27725">MTDERSFAGGQLCLIGQGPVVTLELRQPEKHNAVSSAMWQALPEAVAAIEADEAIRVVLVRGAGGRAFSAGADITEFASVYSDAGRTEAYNAAVRAGQAALRHLARPVIAVIDGVCVGGGCGIALACDLRFASTAARFAITPARLGLAYSYADTAQLVEKVGPARAKDILFSGRMLPAEEALAIGLIDRMIAPDELNGVVSAYAQDLALLSQTSIRAAKAIVNMLVDDGAATPNEAAQIADASFTGPDFQEGFRAFSEKRKPNFR</sequence>
<dbReference type="InterPro" id="IPR001753">
    <property type="entry name" value="Enoyl-CoA_hydra/iso"/>
</dbReference>
<dbReference type="InterPro" id="IPR018376">
    <property type="entry name" value="Enoyl-CoA_hyd/isom_CS"/>
</dbReference>
<comment type="caution">
    <text evidence="4">The sequence shown here is derived from an EMBL/GenBank/DDBJ whole genome shotgun (WGS) entry which is preliminary data.</text>
</comment>
<evidence type="ECO:0000256" key="1">
    <source>
        <dbReference type="ARBA" id="ARBA00005254"/>
    </source>
</evidence>
<dbReference type="PANTHER" id="PTHR11941">
    <property type="entry name" value="ENOYL-COA HYDRATASE-RELATED"/>
    <property type="match status" value="1"/>
</dbReference>
<gene>
    <name evidence="4" type="ORF">ACFPP9_01750</name>
</gene>
<proteinExistence type="inferred from homology"/>
<evidence type="ECO:0000256" key="2">
    <source>
        <dbReference type="ARBA" id="ARBA00023239"/>
    </source>
</evidence>
<dbReference type="Pfam" id="PF00378">
    <property type="entry name" value="ECH_1"/>
    <property type="match status" value="1"/>
</dbReference>